<dbReference type="PANTHER" id="PTHR44757">
    <property type="entry name" value="DIGUANYLATE CYCLASE DGCP"/>
    <property type="match status" value="1"/>
</dbReference>
<dbReference type="RefSeq" id="WP_130483087.1">
    <property type="nucleotide sequence ID" value="NZ_SGWV01000011.1"/>
</dbReference>
<dbReference type="Pfam" id="PF13426">
    <property type="entry name" value="PAS_9"/>
    <property type="match status" value="1"/>
</dbReference>
<evidence type="ECO:0000259" key="5">
    <source>
        <dbReference type="PROSITE" id="PS50887"/>
    </source>
</evidence>
<dbReference type="InterPro" id="IPR035965">
    <property type="entry name" value="PAS-like_dom_sf"/>
</dbReference>
<keyword evidence="1" id="KW-0175">Coiled coil</keyword>
<gene>
    <name evidence="6" type="ORF">EV685_3261</name>
</gene>
<dbReference type="NCBIfam" id="TIGR00254">
    <property type="entry name" value="GGDEF"/>
    <property type="match status" value="2"/>
</dbReference>
<dbReference type="SMART" id="SM00086">
    <property type="entry name" value="PAC"/>
    <property type="match status" value="1"/>
</dbReference>
<accession>A0A4Q7LDK0</accession>
<dbReference type="SUPFAM" id="SSF55073">
    <property type="entry name" value="Nucleotide cyclase"/>
    <property type="match status" value="2"/>
</dbReference>
<dbReference type="InterPro" id="IPR043128">
    <property type="entry name" value="Rev_trsase/Diguanyl_cyclase"/>
</dbReference>
<dbReference type="InterPro" id="IPR000700">
    <property type="entry name" value="PAS-assoc_C"/>
</dbReference>
<dbReference type="NCBIfam" id="TIGR00229">
    <property type="entry name" value="sensory_box"/>
    <property type="match status" value="1"/>
</dbReference>
<dbReference type="InterPro" id="IPR001610">
    <property type="entry name" value="PAC"/>
</dbReference>
<evidence type="ECO:0000313" key="6">
    <source>
        <dbReference type="EMBL" id="RZS52072.1"/>
    </source>
</evidence>
<evidence type="ECO:0000259" key="3">
    <source>
        <dbReference type="PROSITE" id="PS50113"/>
    </source>
</evidence>
<dbReference type="Gene3D" id="3.30.450.20">
    <property type="entry name" value="PAS domain"/>
    <property type="match status" value="2"/>
</dbReference>
<dbReference type="InterPro" id="IPR029787">
    <property type="entry name" value="Nucleotide_cyclase"/>
</dbReference>
<dbReference type="InterPro" id="IPR000014">
    <property type="entry name" value="PAS"/>
</dbReference>
<dbReference type="InterPro" id="IPR035919">
    <property type="entry name" value="EAL_sf"/>
</dbReference>
<dbReference type="PROSITE" id="PS50112">
    <property type="entry name" value="PAS"/>
    <property type="match status" value="2"/>
</dbReference>
<dbReference type="InterPro" id="IPR052155">
    <property type="entry name" value="Biofilm_reg_signaling"/>
</dbReference>
<feature type="domain" description="PAS" evidence="2">
    <location>
        <begin position="729"/>
        <end position="785"/>
    </location>
</feature>
<reference evidence="6 7" key="1">
    <citation type="submission" date="2019-02" db="EMBL/GenBank/DDBJ databases">
        <title>Genomic Encyclopedia of Type Strains, Phase IV (KMG-IV): sequencing the most valuable type-strain genomes for metagenomic binning, comparative biology and taxonomic classification.</title>
        <authorList>
            <person name="Goeker M."/>
        </authorList>
    </citation>
    <scope>NUCLEOTIDE SEQUENCE [LARGE SCALE GENOMIC DNA]</scope>
    <source>
        <strain evidence="6 7">DSM 10617</strain>
    </source>
</reference>
<evidence type="ECO:0000313" key="7">
    <source>
        <dbReference type="Proteomes" id="UP000293433"/>
    </source>
</evidence>
<evidence type="ECO:0000259" key="2">
    <source>
        <dbReference type="PROSITE" id="PS50112"/>
    </source>
</evidence>
<organism evidence="6 7">
    <name type="scientific">Sphaerotilus mobilis</name>
    <dbReference type="NCBI Taxonomy" id="47994"/>
    <lineage>
        <taxon>Bacteria</taxon>
        <taxon>Pseudomonadati</taxon>
        <taxon>Pseudomonadota</taxon>
        <taxon>Betaproteobacteria</taxon>
        <taxon>Burkholderiales</taxon>
        <taxon>Sphaerotilaceae</taxon>
        <taxon>Sphaerotilus</taxon>
    </lineage>
</organism>
<sequence>MADTGRIATVDAPDLAPLARHWLRLDANGHVLALSPALAADAASVAPVIGQPFAAALVPASQLIWAVQQWPTLKRQGVLQETLLELAGAGPDRSPWPVTSTWCVEPGRTPPSFIGLLTPGHERQRLMADLKRARSSLDAIPGALLQIELQPDRSLRFPYASSTLLELFGVTPTQVASNSQLMFKVFTPDSQGRLVEALLEATTAGASTWKVILTLQRQPRRRLELVARRSPADLVWHGLVTDVSEREQLQTELREQAETDPLTRLANRPALMALMRSRLQAGQPFAVLFMDCDRFKQVNDSLGHDAGDDLLRQMARRLRQGLRPIDDLAKLANPAVAAGTSGSEAGPVANPPGAVAARLGGDEFVVLADGIASTQAVAALADRLVQLMAKPYKLREMELVATVSVGVVLAQPGNTAEDLLRNADTAMYEAKGRARGHWVMFEPAMHARAVAALALESDLRTALRTRQLRVAYQPIVEIATGRVVGMEALARWRHPLKGEISPATFIPVAESTGLIAELGEFILVTACQQFADWQRHGLAVPPRLSVNLSSAQLADLGLPERIRQMLEDIELPGSALQLEITESLATSGPTVERSLAMLRAQGIRLALDDFGTGHSSLASLQQLPVQQVKIDRAFVSDIEHSAYHRALVQAVVKVAHSLSLDVVAEGVETLGQARMLAELGCPRAQGWLYARALEADAVPALLSAAGLRVLNPPSSDQDVPVVAHRGFQVVVTDPQGLTVHVNTAFSINTGYTLSEMLGRTPGSVLQRADADTASVRRLRDALRTGAGCIGVEIVNYRKDGTAFDTLIDIEPVRDADGRIVQFVSVQTEVSELRRQQRELSDLRQRLQDVRSLGQIGFVERDAITGTGLGDANALSLFGLGTDQATPDWRDLRTRVQPDTLADFDRYVDDVRGGIERGTCRFRVGSRLIQLQWTRRGQRLLETLVDVGQSGRG</sequence>
<dbReference type="SMART" id="SM00091">
    <property type="entry name" value="PAS"/>
    <property type="match status" value="2"/>
</dbReference>
<dbReference type="InterPro" id="IPR000160">
    <property type="entry name" value="GGDEF_dom"/>
</dbReference>
<dbReference type="Pfam" id="PF00563">
    <property type="entry name" value="EAL"/>
    <property type="match status" value="1"/>
</dbReference>
<dbReference type="PROSITE" id="PS50887">
    <property type="entry name" value="GGDEF"/>
    <property type="match status" value="1"/>
</dbReference>
<dbReference type="PANTHER" id="PTHR44757:SF2">
    <property type="entry name" value="BIOFILM ARCHITECTURE MAINTENANCE PROTEIN MBAA"/>
    <property type="match status" value="1"/>
</dbReference>
<evidence type="ECO:0000256" key="1">
    <source>
        <dbReference type="SAM" id="Coils"/>
    </source>
</evidence>
<dbReference type="InterPro" id="IPR001633">
    <property type="entry name" value="EAL_dom"/>
</dbReference>
<dbReference type="CDD" id="cd01949">
    <property type="entry name" value="GGDEF"/>
    <property type="match status" value="1"/>
</dbReference>
<dbReference type="Proteomes" id="UP000293433">
    <property type="component" value="Unassembled WGS sequence"/>
</dbReference>
<feature type="domain" description="GGDEF" evidence="5">
    <location>
        <begin position="283"/>
        <end position="443"/>
    </location>
</feature>
<dbReference type="PROSITE" id="PS50113">
    <property type="entry name" value="PAC"/>
    <property type="match status" value="1"/>
</dbReference>
<dbReference type="SUPFAM" id="SSF55785">
    <property type="entry name" value="PYP-like sensor domain (PAS domain)"/>
    <property type="match status" value="2"/>
</dbReference>
<dbReference type="AlphaFoldDB" id="A0A4Q7LDK0"/>
<comment type="caution">
    <text evidence="6">The sequence shown here is derived from an EMBL/GenBank/DDBJ whole genome shotgun (WGS) entry which is preliminary data.</text>
</comment>
<dbReference type="SUPFAM" id="SSF141868">
    <property type="entry name" value="EAL domain-like"/>
    <property type="match status" value="1"/>
</dbReference>
<feature type="domain" description="PAC" evidence="3">
    <location>
        <begin position="789"/>
        <end position="841"/>
    </location>
</feature>
<dbReference type="Pfam" id="PF00990">
    <property type="entry name" value="GGDEF"/>
    <property type="match status" value="2"/>
</dbReference>
<dbReference type="CDD" id="cd00130">
    <property type="entry name" value="PAS"/>
    <property type="match status" value="1"/>
</dbReference>
<dbReference type="SMART" id="SM00267">
    <property type="entry name" value="GGDEF"/>
    <property type="match status" value="1"/>
</dbReference>
<dbReference type="CDD" id="cd01948">
    <property type="entry name" value="EAL"/>
    <property type="match status" value="1"/>
</dbReference>
<dbReference type="EMBL" id="SGWV01000011">
    <property type="protein sequence ID" value="RZS52072.1"/>
    <property type="molecule type" value="Genomic_DNA"/>
</dbReference>
<protein>
    <submittedName>
        <fullName evidence="6">PAS domain S-box-containing protein/diguanylate cyclase (GGDEF)-like protein</fullName>
    </submittedName>
</protein>
<evidence type="ECO:0000259" key="4">
    <source>
        <dbReference type="PROSITE" id="PS50883"/>
    </source>
</evidence>
<name>A0A4Q7LDK0_9BURK</name>
<keyword evidence="7" id="KW-1185">Reference proteome</keyword>
<dbReference type="SMART" id="SM00052">
    <property type="entry name" value="EAL"/>
    <property type="match status" value="1"/>
</dbReference>
<dbReference type="Gene3D" id="3.20.20.450">
    <property type="entry name" value="EAL domain"/>
    <property type="match status" value="1"/>
</dbReference>
<feature type="coiled-coil region" evidence="1">
    <location>
        <begin position="825"/>
        <end position="852"/>
    </location>
</feature>
<proteinExistence type="predicted"/>
<dbReference type="PROSITE" id="PS50883">
    <property type="entry name" value="EAL"/>
    <property type="match status" value="1"/>
</dbReference>
<feature type="domain" description="PAS" evidence="2">
    <location>
        <begin position="129"/>
        <end position="205"/>
    </location>
</feature>
<dbReference type="Gene3D" id="3.30.70.270">
    <property type="match status" value="1"/>
</dbReference>
<feature type="domain" description="EAL" evidence="4">
    <location>
        <begin position="452"/>
        <end position="706"/>
    </location>
</feature>
<dbReference type="OrthoDB" id="9813903at2"/>